<feature type="transmembrane region" description="Helical" evidence="7">
    <location>
        <begin position="219"/>
        <end position="237"/>
    </location>
</feature>
<dbReference type="Pfam" id="PF00528">
    <property type="entry name" value="BPD_transp_1"/>
    <property type="match status" value="1"/>
</dbReference>
<sequence>MKVRGPNQVVRRRPSKSWRRRITPYLFVAPNLIIFVTFIIWPAIRGFYISFFDSMDGSNFTYVGTANYKAIFSDPVVATVAKNTATYVVFYMTISTLLSLAFAIFLNEQRFARNFFRAIIFLPVMLSPVVVGLIWNDVLDRKVGPLNTLLEMAGGGSPGWLVEPTLGMIAVIFVGIWVHLGFYTIILLAGLQGIDRSLFEAAAIDGATRWQITTKITLPLLKPTTLIIIILSTIHGFQSFDFIYTLTGGGPLGATTLIVQYIYDRAFQTPIQYGLGSAAGVILFMIIFAFTALNFLIGRKKDAV</sequence>
<comment type="caution">
    <text evidence="9">The sequence shown here is derived from an EMBL/GenBank/DDBJ whole genome shotgun (WGS) entry which is preliminary data.</text>
</comment>
<organism evidence="9">
    <name type="scientific">freshwater metagenome</name>
    <dbReference type="NCBI Taxonomy" id="449393"/>
    <lineage>
        <taxon>unclassified sequences</taxon>
        <taxon>metagenomes</taxon>
        <taxon>ecological metagenomes</taxon>
    </lineage>
</organism>
<dbReference type="InterPro" id="IPR051393">
    <property type="entry name" value="ABC_transporter_permease"/>
</dbReference>
<dbReference type="PROSITE" id="PS50928">
    <property type="entry name" value="ABC_TM1"/>
    <property type="match status" value="1"/>
</dbReference>
<keyword evidence="6 7" id="KW-0472">Membrane</keyword>
<evidence type="ECO:0000256" key="3">
    <source>
        <dbReference type="ARBA" id="ARBA00022475"/>
    </source>
</evidence>
<feature type="transmembrane region" description="Helical" evidence="7">
    <location>
        <begin position="118"/>
        <end position="135"/>
    </location>
</feature>
<evidence type="ECO:0000313" key="9">
    <source>
        <dbReference type="EMBL" id="KGA13357.1"/>
    </source>
</evidence>
<keyword evidence="4 7" id="KW-0812">Transmembrane</keyword>
<protein>
    <submittedName>
        <fullName evidence="9">ABC transporter sugar permease</fullName>
    </submittedName>
</protein>
<dbReference type="CDD" id="cd06261">
    <property type="entry name" value="TM_PBP2"/>
    <property type="match status" value="1"/>
</dbReference>
<feature type="transmembrane region" description="Helical" evidence="7">
    <location>
        <begin position="21"/>
        <end position="44"/>
    </location>
</feature>
<dbReference type="Gene3D" id="1.10.3720.10">
    <property type="entry name" value="MetI-like"/>
    <property type="match status" value="1"/>
</dbReference>
<dbReference type="InterPro" id="IPR035906">
    <property type="entry name" value="MetI-like_sf"/>
</dbReference>
<dbReference type="PANTHER" id="PTHR30193:SF37">
    <property type="entry name" value="INNER MEMBRANE ABC TRANSPORTER PERMEASE PROTEIN YCJO"/>
    <property type="match status" value="1"/>
</dbReference>
<feature type="transmembrane region" description="Helical" evidence="7">
    <location>
        <begin position="275"/>
        <end position="297"/>
    </location>
</feature>
<feature type="domain" description="ABC transmembrane type-1" evidence="8">
    <location>
        <begin position="81"/>
        <end position="294"/>
    </location>
</feature>
<dbReference type="PANTHER" id="PTHR30193">
    <property type="entry name" value="ABC TRANSPORTER PERMEASE PROTEIN"/>
    <property type="match status" value="1"/>
</dbReference>
<feature type="transmembrane region" description="Helical" evidence="7">
    <location>
        <begin position="243"/>
        <end position="263"/>
    </location>
</feature>
<dbReference type="GO" id="GO:0055085">
    <property type="term" value="P:transmembrane transport"/>
    <property type="evidence" value="ECO:0007669"/>
    <property type="project" value="InterPro"/>
</dbReference>
<comment type="subcellular location">
    <subcellularLocation>
        <location evidence="1">Cell membrane</location>
        <topology evidence="1">Multi-pass membrane protein</topology>
    </subcellularLocation>
</comment>
<dbReference type="SUPFAM" id="SSF161098">
    <property type="entry name" value="MetI-like"/>
    <property type="match status" value="1"/>
</dbReference>
<keyword evidence="2" id="KW-0813">Transport</keyword>
<dbReference type="AlphaFoldDB" id="A0A094PQI4"/>
<dbReference type="InterPro" id="IPR000515">
    <property type="entry name" value="MetI-like"/>
</dbReference>
<evidence type="ECO:0000259" key="8">
    <source>
        <dbReference type="PROSITE" id="PS50928"/>
    </source>
</evidence>
<evidence type="ECO:0000256" key="2">
    <source>
        <dbReference type="ARBA" id="ARBA00022448"/>
    </source>
</evidence>
<feature type="transmembrane region" description="Helical" evidence="7">
    <location>
        <begin position="85"/>
        <end position="106"/>
    </location>
</feature>
<feature type="transmembrane region" description="Helical" evidence="7">
    <location>
        <begin position="166"/>
        <end position="189"/>
    </location>
</feature>
<evidence type="ECO:0000256" key="7">
    <source>
        <dbReference type="SAM" id="Phobius"/>
    </source>
</evidence>
<dbReference type="GO" id="GO:0005886">
    <property type="term" value="C:plasma membrane"/>
    <property type="evidence" value="ECO:0007669"/>
    <property type="project" value="UniProtKB-SubCell"/>
</dbReference>
<dbReference type="EMBL" id="JNSL01000190">
    <property type="protein sequence ID" value="KGA13357.1"/>
    <property type="molecule type" value="Genomic_DNA"/>
</dbReference>
<evidence type="ECO:0000256" key="4">
    <source>
        <dbReference type="ARBA" id="ARBA00022692"/>
    </source>
</evidence>
<evidence type="ECO:0000256" key="5">
    <source>
        <dbReference type="ARBA" id="ARBA00022989"/>
    </source>
</evidence>
<proteinExistence type="predicted"/>
<evidence type="ECO:0000256" key="1">
    <source>
        <dbReference type="ARBA" id="ARBA00004651"/>
    </source>
</evidence>
<keyword evidence="5 7" id="KW-1133">Transmembrane helix</keyword>
<evidence type="ECO:0000256" key="6">
    <source>
        <dbReference type="ARBA" id="ARBA00023136"/>
    </source>
</evidence>
<reference evidence="9" key="1">
    <citation type="submission" date="2014-06" db="EMBL/GenBank/DDBJ databases">
        <title>Key roles for freshwater Actinobacteria revealed by deep metagenomic sequencing.</title>
        <authorList>
            <person name="Ghai R."/>
            <person name="Mizuno C.M."/>
            <person name="Picazo A."/>
            <person name="Camacho A."/>
            <person name="Rodriguez-Valera F."/>
        </authorList>
    </citation>
    <scope>NUCLEOTIDE SEQUENCE</scope>
</reference>
<gene>
    <name evidence="9" type="ORF">GM51_19945</name>
</gene>
<name>A0A094PQI4_9ZZZZ</name>
<keyword evidence="3" id="KW-1003">Cell membrane</keyword>
<accession>A0A094PQI4</accession>